<organism evidence="1 2">
    <name type="scientific">Azotobacter beijerinckii</name>
    <dbReference type="NCBI Taxonomy" id="170623"/>
    <lineage>
        <taxon>Bacteria</taxon>
        <taxon>Pseudomonadati</taxon>
        <taxon>Pseudomonadota</taxon>
        <taxon>Gammaproteobacteria</taxon>
        <taxon>Pseudomonadales</taxon>
        <taxon>Pseudomonadaceae</taxon>
        <taxon>Azotobacter</taxon>
    </lineage>
</organism>
<gene>
    <name evidence="1" type="ORF">SAMN04244571_02147</name>
</gene>
<dbReference type="RefSeq" id="WP_175525828.1">
    <property type="nucleotide sequence ID" value="NZ_FOKJ01000032.1"/>
</dbReference>
<sequence>MQVHQPSSGVGKVTTARIAAEKVCGTCQESLPADAEFFYRDVRSADGLRSVCKACYSELPSVLRRRKEKDQ</sequence>
<evidence type="ECO:0000313" key="2">
    <source>
        <dbReference type="Proteomes" id="UP000198861"/>
    </source>
</evidence>
<accession>A0A1I0ZYF7</accession>
<evidence type="ECO:0000313" key="1">
    <source>
        <dbReference type="EMBL" id="SFB30106.1"/>
    </source>
</evidence>
<dbReference type="Proteomes" id="UP000198861">
    <property type="component" value="Unassembled WGS sequence"/>
</dbReference>
<name>A0A1I0ZYF7_9GAMM</name>
<comment type="caution">
    <text evidence="1">The sequence shown here is derived from an EMBL/GenBank/DDBJ whole genome shotgun (WGS) entry which is preliminary data.</text>
</comment>
<proteinExistence type="predicted"/>
<dbReference type="EMBL" id="FOKJ01000032">
    <property type="protein sequence ID" value="SFB30106.1"/>
    <property type="molecule type" value="Genomic_DNA"/>
</dbReference>
<keyword evidence="2" id="KW-1185">Reference proteome</keyword>
<protein>
    <submittedName>
        <fullName evidence="1">Uncharacterized protein</fullName>
    </submittedName>
</protein>
<reference evidence="1 2" key="1">
    <citation type="submission" date="2016-10" db="EMBL/GenBank/DDBJ databases">
        <authorList>
            <person name="Varghese N."/>
            <person name="Submissions S."/>
        </authorList>
    </citation>
    <scope>NUCLEOTIDE SEQUENCE [LARGE SCALE GENOMIC DNA]</scope>
    <source>
        <strain evidence="1 2">DSM 282</strain>
    </source>
</reference>